<name>A0A1T3MG64_9FLAO</name>
<evidence type="ECO:0000313" key="2">
    <source>
        <dbReference type="Proteomes" id="UP000190813"/>
    </source>
</evidence>
<evidence type="ECO:0000313" key="1">
    <source>
        <dbReference type="EMBL" id="OPC63419.1"/>
    </source>
</evidence>
<proteinExistence type="predicted"/>
<accession>A0A1T3MG64</accession>
<sequence>MLGLNPGIFRDFLYTKKSKILIMKKLSKRELRFIEGGCGVIINPPMNCDEYCDIQRKYNGIEVCYNNPQIPLLCEASCQ</sequence>
<evidence type="ECO:0008006" key="3">
    <source>
        <dbReference type="Google" id="ProtNLM"/>
    </source>
</evidence>
<protein>
    <recommendedName>
        <fullName evidence="3">Bacteriocin</fullName>
    </recommendedName>
</protein>
<gene>
    <name evidence="1" type="ORF">BAZ10_04870</name>
</gene>
<comment type="caution">
    <text evidence="1">The sequence shown here is derived from an EMBL/GenBank/DDBJ whole genome shotgun (WGS) entry which is preliminary data.</text>
</comment>
<reference evidence="1 2" key="1">
    <citation type="submission" date="2016-06" db="EMBL/GenBank/DDBJ databases">
        <title>Revisiting the taxonomy of the Elizabethkingia Genus based on Whole-Genome Sequencing, Optical Mapping, and MALDI-TOF.</title>
        <authorList>
            <person name="Nicholson A.C."/>
        </authorList>
    </citation>
    <scope>NUCLEOTIDE SEQUENCE [LARGE SCALE GENOMIC DNA]</scope>
    <source>
        <strain evidence="1 2">G4070</strain>
    </source>
</reference>
<organism evidence="1 2">
    <name type="scientific">Elizabethkingia occulta</name>
    <dbReference type="NCBI Taxonomy" id="1867263"/>
    <lineage>
        <taxon>Bacteria</taxon>
        <taxon>Pseudomonadati</taxon>
        <taxon>Bacteroidota</taxon>
        <taxon>Flavobacteriia</taxon>
        <taxon>Flavobacteriales</taxon>
        <taxon>Weeksellaceae</taxon>
        <taxon>Elizabethkingia</taxon>
    </lineage>
</organism>
<dbReference type="EMBL" id="MAHX01000016">
    <property type="protein sequence ID" value="OPC63419.1"/>
    <property type="molecule type" value="Genomic_DNA"/>
</dbReference>
<dbReference type="Proteomes" id="UP000190813">
    <property type="component" value="Unassembled WGS sequence"/>
</dbReference>
<keyword evidence="2" id="KW-1185">Reference proteome</keyword>
<dbReference type="AlphaFoldDB" id="A0A1T3MG64"/>